<evidence type="ECO:0000313" key="8">
    <source>
        <dbReference type="EMBL" id="CAI9964010.1"/>
    </source>
</evidence>
<evidence type="ECO:0000313" key="6">
    <source>
        <dbReference type="EMBL" id="CAI9924975.1"/>
    </source>
</evidence>
<dbReference type="PROSITE" id="PS00474">
    <property type="entry name" value="RIBOSOMAL_L3"/>
    <property type="match status" value="1"/>
</dbReference>
<sequence>MAHRNYSKCRKGNLGFLPKQRCTYSRPQIKSFPKDDASKACHLTGFISYKAGHTHIMGLIEERSTDKKTMKQVIKQVTVLDAPAMIGAGIVGYVQTPKGIKAAYTVWAAHIAEAAKRRFYKTQNAKKNAFAKYETAAAQNPEELKNKLAQIKKECCVIRLIAHTQPDQTPLEAKKAQIIEIQVNGGDIAKKVDFAASMFEKEIKVASVFKEGQQIDTISITRGRGFEGCTTRWNVRLLPRKTRRGTRKVACIGGWHPANVHYTVARAGQMGYFHRTAQNKLVLLIGSATNAAVCRTEMDTTDKGINPLGGWVNYGMIKGDFVMIAGNCPGPKKRTVVLREALLPFRNERGMKVQWICTASKMGHGMFETADEKKAFFAQSKKYKTTQ</sequence>
<evidence type="ECO:0000313" key="12">
    <source>
        <dbReference type="EMBL" id="CAL6090706.1"/>
    </source>
</evidence>
<evidence type="ECO:0000256" key="4">
    <source>
        <dbReference type="RuleBase" id="RU003905"/>
    </source>
</evidence>
<dbReference type="EMBL" id="CAXDID020000430">
    <property type="protein sequence ID" value="CAL6090706.1"/>
    <property type="molecule type" value="Genomic_DNA"/>
</dbReference>
<dbReference type="FunFam" id="4.10.960.10:FF:000001">
    <property type="entry name" value="60S ribosomal protein L3"/>
    <property type="match status" value="1"/>
</dbReference>
<dbReference type="AlphaFoldDB" id="A0AA86NB46"/>
<dbReference type="EMBL" id="CAXDID020000323">
    <property type="protein sequence ID" value="CAL6077095.1"/>
    <property type="molecule type" value="Genomic_DNA"/>
</dbReference>
<keyword evidence="13" id="KW-1185">Reference proteome</keyword>
<evidence type="ECO:0000313" key="7">
    <source>
        <dbReference type="EMBL" id="CAI9945372.1"/>
    </source>
</evidence>
<gene>
    <name evidence="6" type="ORF">HINF_LOCUS12620</name>
    <name evidence="9" type="ORF">HINF_LOCUS14740</name>
    <name evidence="7" type="ORF">HINF_LOCUS33017</name>
    <name evidence="5" type="ORF">HINF_LOCUS3686</name>
    <name evidence="8" type="ORF">HINF_LOCUS51655</name>
    <name evidence="10" type="ORF">HINF_LOCUS58018</name>
    <name evidence="11" type="ORF">HINF_LOCUS62337</name>
    <name evidence="12" type="ORF">HINF_LOCUS65437</name>
</gene>
<dbReference type="EMBL" id="CATOUU010000331">
    <property type="protein sequence ID" value="CAI9924975.1"/>
    <property type="molecule type" value="Genomic_DNA"/>
</dbReference>
<accession>A0AA86NB46</accession>
<keyword evidence="3 4" id="KW-0687">Ribonucleoprotein</keyword>
<evidence type="ECO:0000313" key="11">
    <source>
        <dbReference type="EMBL" id="CAL6084714.1"/>
    </source>
</evidence>
<proteinExistence type="inferred from homology"/>
<evidence type="ECO:0000313" key="9">
    <source>
        <dbReference type="EMBL" id="CAL5996399.1"/>
    </source>
</evidence>
<comment type="caution">
    <text evidence="5">The sequence shown here is derived from an EMBL/GenBank/DDBJ whole genome shotgun (WGS) entry which is preliminary data.</text>
</comment>
<dbReference type="InterPro" id="IPR000597">
    <property type="entry name" value="Ribosomal_uL3"/>
</dbReference>
<dbReference type="GO" id="GO:0022625">
    <property type="term" value="C:cytosolic large ribosomal subunit"/>
    <property type="evidence" value="ECO:0007669"/>
    <property type="project" value="TreeGrafter"/>
</dbReference>
<comment type="similarity">
    <text evidence="1 4">Belongs to the universal ribosomal protein uL3 family.</text>
</comment>
<reference evidence="5" key="1">
    <citation type="submission" date="2023-06" db="EMBL/GenBank/DDBJ databases">
        <authorList>
            <person name="Kurt Z."/>
        </authorList>
    </citation>
    <scope>NUCLEOTIDE SEQUENCE</scope>
</reference>
<dbReference type="EMBL" id="CATOUU010000743">
    <property type="protein sequence ID" value="CAI9945372.1"/>
    <property type="molecule type" value="Genomic_DNA"/>
</dbReference>
<dbReference type="EMBL" id="CAXDID020000381">
    <property type="protein sequence ID" value="CAL6084714.1"/>
    <property type="molecule type" value="Genomic_DNA"/>
</dbReference>
<evidence type="ECO:0000256" key="2">
    <source>
        <dbReference type="ARBA" id="ARBA00022980"/>
    </source>
</evidence>
<evidence type="ECO:0000313" key="10">
    <source>
        <dbReference type="EMBL" id="CAL6077095.1"/>
    </source>
</evidence>
<evidence type="ECO:0000313" key="13">
    <source>
        <dbReference type="Proteomes" id="UP001642409"/>
    </source>
</evidence>
<dbReference type="EMBL" id="CATOUU010000089">
    <property type="protein sequence ID" value="CAI9916041.1"/>
    <property type="molecule type" value="Genomic_DNA"/>
</dbReference>
<reference evidence="9 13" key="2">
    <citation type="submission" date="2024-07" db="EMBL/GenBank/DDBJ databases">
        <authorList>
            <person name="Akdeniz Z."/>
        </authorList>
    </citation>
    <scope>NUCLEOTIDE SEQUENCE [LARGE SCALE GENOMIC DNA]</scope>
</reference>
<organism evidence="5">
    <name type="scientific">Hexamita inflata</name>
    <dbReference type="NCBI Taxonomy" id="28002"/>
    <lineage>
        <taxon>Eukaryota</taxon>
        <taxon>Metamonada</taxon>
        <taxon>Diplomonadida</taxon>
        <taxon>Hexamitidae</taxon>
        <taxon>Hexamitinae</taxon>
        <taxon>Hexamita</taxon>
    </lineage>
</organism>
<dbReference type="PANTHER" id="PTHR11363:SF5">
    <property type="entry name" value="LARGE RIBOSOMAL SUBUNIT PROTEIN UL3"/>
    <property type="match status" value="1"/>
</dbReference>
<evidence type="ECO:0000313" key="5">
    <source>
        <dbReference type="EMBL" id="CAI9916041.1"/>
    </source>
</evidence>
<dbReference type="EMBL" id="CAXDID020000035">
    <property type="protein sequence ID" value="CAL5996399.1"/>
    <property type="molecule type" value="Genomic_DNA"/>
</dbReference>
<dbReference type="InterPro" id="IPR044892">
    <property type="entry name" value="Ribosomal_L3_dom_3_arc_sf"/>
</dbReference>
<dbReference type="GO" id="GO:0003735">
    <property type="term" value="F:structural constituent of ribosome"/>
    <property type="evidence" value="ECO:0007669"/>
    <property type="project" value="InterPro"/>
</dbReference>
<evidence type="ECO:0000256" key="1">
    <source>
        <dbReference type="ARBA" id="ARBA00006540"/>
    </source>
</evidence>
<name>A0AA86NB46_9EUKA</name>
<dbReference type="Proteomes" id="UP001642409">
    <property type="component" value="Unassembled WGS sequence"/>
</dbReference>
<dbReference type="SUPFAM" id="SSF50447">
    <property type="entry name" value="Translation proteins"/>
    <property type="match status" value="1"/>
</dbReference>
<dbReference type="EMBL" id="CATOUU010000972">
    <property type="protein sequence ID" value="CAI9964010.1"/>
    <property type="molecule type" value="Genomic_DNA"/>
</dbReference>
<dbReference type="Gene3D" id="2.40.30.10">
    <property type="entry name" value="Translation factors"/>
    <property type="match status" value="1"/>
</dbReference>
<dbReference type="FunFam" id="2.40.30.10:FF:000351">
    <property type="entry name" value="Ribosomal protein L3"/>
    <property type="match status" value="1"/>
</dbReference>
<dbReference type="InterPro" id="IPR045077">
    <property type="entry name" value="L3_arc_euk"/>
</dbReference>
<protein>
    <submittedName>
        <fullName evidence="5">Ribosomal protein L3</fullName>
    </submittedName>
    <submittedName>
        <fullName evidence="9">Ribosomal_protein L3</fullName>
    </submittedName>
</protein>
<dbReference type="InterPro" id="IPR009000">
    <property type="entry name" value="Transl_B-barrel_sf"/>
</dbReference>
<dbReference type="GO" id="GO:0003723">
    <property type="term" value="F:RNA binding"/>
    <property type="evidence" value="ECO:0007669"/>
    <property type="project" value="TreeGrafter"/>
</dbReference>
<dbReference type="Pfam" id="PF00297">
    <property type="entry name" value="Ribosomal_L3"/>
    <property type="match status" value="1"/>
</dbReference>
<dbReference type="Gene3D" id="4.10.960.10">
    <property type="entry name" value="Ribosomal protein L3, domain 3"/>
    <property type="match status" value="1"/>
</dbReference>
<keyword evidence="2 4" id="KW-0689">Ribosomal protein</keyword>
<dbReference type="InterPro" id="IPR019926">
    <property type="entry name" value="Ribosomal_uL3_CS"/>
</dbReference>
<dbReference type="GO" id="GO:0006412">
    <property type="term" value="P:translation"/>
    <property type="evidence" value="ECO:0007669"/>
    <property type="project" value="InterPro"/>
</dbReference>
<evidence type="ECO:0000256" key="3">
    <source>
        <dbReference type="ARBA" id="ARBA00023274"/>
    </source>
</evidence>
<dbReference type="Gene3D" id="3.30.1430.10">
    <property type="match status" value="1"/>
</dbReference>
<dbReference type="PANTHER" id="PTHR11363">
    <property type="entry name" value="60S RIBOSOMAL PROTEIN L3-RELATED"/>
    <property type="match status" value="1"/>
</dbReference>